<comment type="caution">
    <text evidence="1">The sequence shown here is derived from an EMBL/GenBank/DDBJ whole genome shotgun (WGS) entry which is preliminary data.</text>
</comment>
<dbReference type="Proteomes" id="UP000256845">
    <property type="component" value="Unassembled WGS sequence"/>
</dbReference>
<dbReference type="EMBL" id="QRDW01000014">
    <property type="protein sequence ID" value="RED44687.1"/>
    <property type="molecule type" value="Genomic_DNA"/>
</dbReference>
<organism evidence="1 2">
    <name type="scientific">Aestuariispira insulae</name>
    <dbReference type="NCBI Taxonomy" id="1461337"/>
    <lineage>
        <taxon>Bacteria</taxon>
        <taxon>Pseudomonadati</taxon>
        <taxon>Pseudomonadota</taxon>
        <taxon>Alphaproteobacteria</taxon>
        <taxon>Rhodospirillales</taxon>
        <taxon>Kiloniellaceae</taxon>
        <taxon>Aestuariispira</taxon>
    </lineage>
</organism>
<dbReference type="OrthoDB" id="8222425at2"/>
<accession>A0A3D9H5B6</accession>
<reference evidence="1 2" key="1">
    <citation type="submission" date="2018-07" db="EMBL/GenBank/DDBJ databases">
        <title>Genomic Encyclopedia of Type Strains, Phase III (KMG-III): the genomes of soil and plant-associated and newly described type strains.</title>
        <authorList>
            <person name="Whitman W."/>
        </authorList>
    </citation>
    <scope>NUCLEOTIDE SEQUENCE [LARGE SCALE GENOMIC DNA]</scope>
    <source>
        <strain evidence="1 2">CECT 8488</strain>
    </source>
</reference>
<dbReference type="InterPro" id="IPR012348">
    <property type="entry name" value="RNR-like"/>
</dbReference>
<dbReference type="GO" id="GO:0016491">
    <property type="term" value="F:oxidoreductase activity"/>
    <property type="evidence" value="ECO:0007669"/>
    <property type="project" value="InterPro"/>
</dbReference>
<gene>
    <name evidence="1" type="ORF">DFP90_11449</name>
</gene>
<evidence type="ECO:0000313" key="2">
    <source>
        <dbReference type="Proteomes" id="UP000256845"/>
    </source>
</evidence>
<name>A0A3D9H5B6_9PROT</name>
<evidence type="ECO:0008006" key="3">
    <source>
        <dbReference type="Google" id="ProtNLM"/>
    </source>
</evidence>
<protein>
    <recommendedName>
        <fullName evidence="3">Rubrerythrin</fullName>
    </recommendedName>
</protein>
<dbReference type="Gene3D" id="1.10.620.20">
    <property type="entry name" value="Ribonucleotide Reductase, subunit A"/>
    <property type="match status" value="1"/>
</dbReference>
<dbReference type="AlphaFoldDB" id="A0A3D9H5B6"/>
<dbReference type="RefSeq" id="WP_115939020.1">
    <property type="nucleotide sequence ID" value="NZ_QRDW01000014.1"/>
</dbReference>
<evidence type="ECO:0000313" key="1">
    <source>
        <dbReference type="EMBL" id="RED44687.1"/>
    </source>
</evidence>
<dbReference type="InterPro" id="IPR009078">
    <property type="entry name" value="Ferritin-like_SF"/>
</dbReference>
<proteinExistence type="predicted"/>
<keyword evidence="2" id="KW-1185">Reference proteome</keyword>
<dbReference type="SUPFAM" id="SSF47240">
    <property type="entry name" value="Ferritin-like"/>
    <property type="match status" value="1"/>
</dbReference>
<sequence length="241" mass="28462">MVDTMKGDASNRFEVRSACRTIFDVRPGDLDLSGSDRAELHEYIWDTAETEYDARFLFAYLQKMRPHFSDRFWRYLENWRDDEEQHYLGFRHLYCIVFDYEPAEFDRKMSGRSPDFSDLAPFLEDEFTLSTVIAFDELVTTRVYKKEYALYDRLGAAGVSQFLRDVARDEAAHYRDALAIVRECHADRLHEVRAVLDKILEKESIKREYRSTFLLDHTDSDLYSGNLLEDCAHLICRQAMN</sequence>